<dbReference type="InterPro" id="IPR001640">
    <property type="entry name" value="Lgt"/>
</dbReference>
<keyword evidence="6 7" id="KW-0472">Membrane</keyword>
<name>A0A1B8QEG6_9GAMM</name>
<comment type="similarity">
    <text evidence="1">Belongs to the Lgt family.</text>
</comment>
<dbReference type="GO" id="GO:0042158">
    <property type="term" value="P:lipoprotein biosynthetic process"/>
    <property type="evidence" value="ECO:0007669"/>
    <property type="project" value="InterPro"/>
</dbReference>
<dbReference type="PANTHER" id="PTHR30589:SF0">
    <property type="entry name" value="PHOSPHATIDYLGLYCEROL--PROLIPOPROTEIN DIACYLGLYCERYL TRANSFERASE"/>
    <property type="match status" value="1"/>
</dbReference>
<dbReference type="Proteomes" id="UP000092616">
    <property type="component" value="Unassembled WGS sequence"/>
</dbReference>
<feature type="transmembrane region" description="Helical" evidence="7">
    <location>
        <begin position="20"/>
        <end position="39"/>
    </location>
</feature>
<evidence type="ECO:0000256" key="1">
    <source>
        <dbReference type="ARBA" id="ARBA00007150"/>
    </source>
</evidence>
<reference evidence="8 9" key="1">
    <citation type="submission" date="2016-06" db="EMBL/GenBank/DDBJ databases">
        <title>Draft genome of Moraxella atlantae CCUG 59586.</title>
        <authorList>
            <person name="Salva-Serra F."/>
            <person name="Engstrom-Jakobsson H."/>
            <person name="Thorell K."/>
            <person name="Gonzales-Siles L."/>
            <person name="Karlsson R."/>
            <person name="Boulund F."/>
            <person name="Engstrand L."/>
            <person name="Kristiansson E."/>
            <person name="Moore E."/>
        </authorList>
    </citation>
    <scope>NUCLEOTIDE SEQUENCE [LARGE SCALE GENOMIC DNA]</scope>
    <source>
        <strain evidence="8 9">CCUG 59586</strain>
    </source>
</reference>
<evidence type="ECO:0000256" key="2">
    <source>
        <dbReference type="ARBA" id="ARBA00022475"/>
    </source>
</evidence>
<comment type="caution">
    <text evidence="8">The sequence shown here is derived from an EMBL/GenBank/DDBJ whole genome shotgun (WGS) entry which is preliminary data.</text>
</comment>
<dbReference type="AlphaFoldDB" id="A0A1B8QEG6"/>
<evidence type="ECO:0000256" key="3">
    <source>
        <dbReference type="ARBA" id="ARBA00022679"/>
    </source>
</evidence>
<evidence type="ECO:0008006" key="10">
    <source>
        <dbReference type="Google" id="ProtNLM"/>
    </source>
</evidence>
<dbReference type="PANTHER" id="PTHR30589">
    <property type="entry name" value="PROLIPOPROTEIN DIACYLGLYCERYL TRANSFERASE"/>
    <property type="match status" value="1"/>
</dbReference>
<dbReference type="Pfam" id="PF01790">
    <property type="entry name" value="LGT"/>
    <property type="match status" value="1"/>
</dbReference>
<dbReference type="EMBL" id="LZNA01000038">
    <property type="protein sequence ID" value="OBX80066.1"/>
    <property type="molecule type" value="Genomic_DNA"/>
</dbReference>
<evidence type="ECO:0000313" key="9">
    <source>
        <dbReference type="Proteomes" id="UP000092616"/>
    </source>
</evidence>
<evidence type="ECO:0000313" key="8">
    <source>
        <dbReference type="EMBL" id="OBX80066.1"/>
    </source>
</evidence>
<accession>A0A1B8QEG6</accession>
<dbReference type="GO" id="GO:0005886">
    <property type="term" value="C:plasma membrane"/>
    <property type="evidence" value="ECO:0007669"/>
    <property type="project" value="InterPro"/>
</dbReference>
<keyword evidence="3" id="KW-0808">Transferase</keyword>
<evidence type="ECO:0000256" key="7">
    <source>
        <dbReference type="SAM" id="Phobius"/>
    </source>
</evidence>
<keyword evidence="2" id="KW-1003">Cell membrane</keyword>
<sequence>MMIHPQYDPVALSLGPLEVHWYGLMYLLAFAAAYGLAWYRSTKRDNWTTDMVSDLVFYGALGV</sequence>
<keyword evidence="5 7" id="KW-1133">Transmembrane helix</keyword>
<dbReference type="GO" id="GO:0008961">
    <property type="term" value="F:phosphatidylglycerol-prolipoprotein diacylglyceryl transferase activity"/>
    <property type="evidence" value="ECO:0007669"/>
    <property type="project" value="InterPro"/>
</dbReference>
<protein>
    <recommendedName>
        <fullName evidence="10">Prolipoprotein diacylglyceryl transferase</fullName>
    </recommendedName>
</protein>
<gene>
    <name evidence="8" type="ORF">A9306_08095</name>
</gene>
<keyword evidence="9" id="KW-1185">Reference proteome</keyword>
<proteinExistence type="inferred from homology"/>
<evidence type="ECO:0000256" key="5">
    <source>
        <dbReference type="ARBA" id="ARBA00022989"/>
    </source>
</evidence>
<evidence type="ECO:0000256" key="4">
    <source>
        <dbReference type="ARBA" id="ARBA00022692"/>
    </source>
</evidence>
<keyword evidence="4 7" id="KW-0812">Transmembrane</keyword>
<evidence type="ECO:0000256" key="6">
    <source>
        <dbReference type="ARBA" id="ARBA00023136"/>
    </source>
</evidence>
<organism evidence="8 9">
    <name type="scientific">Faucicola atlantae</name>
    <dbReference type="NCBI Taxonomy" id="34059"/>
    <lineage>
        <taxon>Bacteria</taxon>
        <taxon>Pseudomonadati</taxon>
        <taxon>Pseudomonadota</taxon>
        <taxon>Gammaproteobacteria</taxon>
        <taxon>Moraxellales</taxon>
        <taxon>Moraxellaceae</taxon>
        <taxon>Faucicola</taxon>
    </lineage>
</organism>